<gene>
    <name evidence="2" type="ORF">LY89DRAFT_106297</name>
</gene>
<keyword evidence="3" id="KW-1185">Reference proteome</keyword>
<feature type="signal peptide" evidence="1">
    <location>
        <begin position="1"/>
        <end position="19"/>
    </location>
</feature>
<reference evidence="2 3" key="1">
    <citation type="submission" date="2015-10" db="EMBL/GenBank/DDBJ databases">
        <title>Full genome of DAOMC 229536 Phialocephala scopiformis, a fungal endophyte of spruce producing the potent anti-insectan compound rugulosin.</title>
        <authorList>
            <consortium name="DOE Joint Genome Institute"/>
            <person name="Walker A.K."/>
            <person name="Frasz S.L."/>
            <person name="Seifert K.A."/>
            <person name="Miller J.D."/>
            <person name="Mondo S.J."/>
            <person name="Labutti K."/>
            <person name="Lipzen A."/>
            <person name="Dockter R."/>
            <person name="Kennedy M."/>
            <person name="Grigoriev I.V."/>
            <person name="Spatafora J.W."/>
        </authorList>
    </citation>
    <scope>NUCLEOTIDE SEQUENCE [LARGE SCALE GENOMIC DNA]</scope>
    <source>
        <strain evidence="2 3">CBS 120377</strain>
    </source>
</reference>
<dbReference type="AlphaFoldDB" id="A0A194X4V0"/>
<evidence type="ECO:0008006" key="4">
    <source>
        <dbReference type="Google" id="ProtNLM"/>
    </source>
</evidence>
<evidence type="ECO:0000313" key="2">
    <source>
        <dbReference type="EMBL" id="KUJ15200.1"/>
    </source>
</evidence>
<evidence type="ECO:0000256" key="1">
    <source>
        <dbReference type="SAM" id="SignalP"/>
    </source>
</evidence>
<name>A0A194X4V0_MOLSC</name>
<feature type="chain" id="PRO_5008267885" description="Secreted protein" evidence="1">
    <location>
        <begin position="20"/>
        <end position="112"/>
    </location>
</feature>
<proteinExistence type="predicted"/>
<organism evidence="2 3">
    <name type="scientific">Mollisia scopiformis</name>
    <name type="common">Conifer needle endophyte fungus</name>
    <name type="synonym">Phialocephala scopiformis</name>
    <dbReference type="NCBI Taxonomy" id="149040"/>
    <lineage>
        <taxon>Eukaryota</taxon>
        <taxon>Fungi</taxon>
        <taxon>Dikarya</taxon>
        <taxon>Ascomycota</taxon>
        <taxon>Pezizomycotina</taxon>
        <taxon>Leotiomycetes</taxon>
        <taxon>Helotiales</taxon>
        <taxon>Mollisiaceae</taxon>
        <taxon>Mollisia</taxon>
    </lineage>
</organism>
<accession>A0A194X4V0</accession>
<dbReference type="GeneID" id="28814769"/>
<keyword evidence="1" id="KW-0732">Signal</keyword>
<protein>
    <recommendedName>
        <fullName evidence="4">Secreted protein</fullName>
    </recommendedName>
</protein>
<dbReference type="Proteomes" id="UP000070700">
    <property type="component" value="Unassembled WGS sequence"/>
</dbReference>
<dbReference type="KEGG" id="psco:LY89DRAFT_106297"/>
<evidence type="ECO:0000313" key="3">
    <source>
        <dbReference type="Proteomes" id="UP000070700"/>
    </source>
</evidence>
<dbReference type="InParanoid" id="A0A194X4V0"/>
<sequence>MRSCSCFFLLAAGPSLTFPEISVLQPNPERNPTRPPHNTVTAHHRRQLFHFDESGPTPSRRDANTFRGILVISYYSTILTPPLLLLLPTPPSIQLRRDVTESCAIFPSNTRH</sequence>
<dbReference type="RefSeq" id="XP_018069555.1">
    <property type="nucleotide sequence ID" value="XM_018205043.1"/>
</dbReference>
<dbReference type="EMBL" id="KQ947418">
    <property type="protein sequence ID" value="KUJ15200.1"/>
    <property type="molecule type" value="Genomic_DNA"/>
</dbReference>